<sequence length="201" mass="21049">MCAVLQTRQVYTDTLRGIPNKFSDRISMLNRATYPFYNGYKFEAVQWMTEVEVEVAAEAVVLERVAVTLIAVAAGDTAAGLSVVAVDMVVGSEPAVAMDCVVAGFVVEDTVWAVFAGAGWSEQTEQVGLLTEFGASAVGSVADISSGTVVLDGTTAAAVVGCKEDSQLAAAAAAVVVEQVDGEEKYFVVKTSAVQAYQQVF</sequence>
<accession>A0A8H5STI1</accession>
<dbReference type="EMBL" id="JAAGWQ010000344">
    <property type="protein sequence ID" value="KAF5656572.1"/>
    <property type="molecule type" value="Genomic_DNA"/>
</dbReference>
<evidence type="ECO:0000313" key="1">
    <source>
        <dbReference type="EMBL" id="KAF5656572.1"/>
    </source>
</evidence>
<gene>
    <name evidence="1" type="ORF">FHETE_10940</name>
</gene>
<proteinExistence type="predicted"/>
<comment type="caution">
    <text evidence="1">The sequence shown here is derived from an EMBL/GenBank/DDBJ whole genome shotgun (WGS) entry which is preliminary data.</text>
</comment>
<dbReference type="AlphaFoldDB" id="A0A8H5STI1"/>
<name>A0A8H5STI1_FUSHE</name>
<evidence type="ECO:0000313" key="2">
    <source>
        <dbReference type="Proteomes" id="UP000567885"/>
    </source>
</evidence>
<keyword evidence="2" id="KW-1185">Reference proteome</keyword>
<protein>
    <submittedName>
        <fullName evidence="1">Uncharacterized protein</fullName>
    </submittedName>
</protein>
<organism evidence="1 2">
    <name type="scientific">Fusarium heterosporum</name>
    <dbReference type="NCBI Taxonomy" id="42747"/>
    <lineage>
        <taxon>Eukaryota</taxon>
        <taxon>Fungi</taxon>
        <taxon>Dikarya</taxon>
        <taxon>Ascomycota</taxon>
        <taxon>Pezizomycotina</taxon>
        <taxon>Sordariomycetes</taxon>
        <taxon>Hypocreomycetidae</taxon>
        <taxon>Hypocreales</taxon>
        <taxon>Nectriaceae</taxon>
        <taxon>Fusarium</taxon>
        <taxon>Fusarium heterosporum species complex</taxon>
    </lineage>
</organism>
<reference evidence="1 2" key="1">
    <citation type="submission" date="2020-05" db="EMBL/GenBank/DDBJ databases">
        <title>Identification and distribution of gene clusters putatively required for synthesis of sphingolipid metabolism inhibitors in phylogenetically diverse species of the filamentous fungus Fusarium.</title>
        <authorList>
            <person name="Kim H.-S."/>
            <person name="Busman M."/>
            <person name="Brown D.W."/>
            <person name="Divon H."/>
            <person name="Uhlig S."/>
            <person name="Proctor R.H."/>
        </authorList>
    </citation>
    <scope>NUCLEOTIDE SEQUENCE [LARGE SCALE GENOMIC DNA]</scope>
    <source>
        <strain evidence="1 2">NRRL 20693</strain>
    </source>
</reference>
<dbReference type="Proteomes" id="UP000567885">
    <property type="component" value="Unassembled WGS sequence"/>
</dbReference>